<dbReference type="RefSeq" id="WP_115407242.1">
    <property type="nucleotide sequence ID" value="NZ_UGYV01000004.1"/>
</dbReference>
<organism evidence="1 2">
    <name type="scientific">Shewanella morhuae</name>
    <dbReference type="NCBI Taxonomy" id="365591"/>
    <lineage>
        <taxon>Bacteria</taxon>
        <taxon>Pseudomonadati</taxon>
        <taxon>Pseudomonadota</taxon>
        <taxon>Gammaproteobacteria</taxon>
        <taxon>Alteromonadales</taxon>
        <taxon>Shewanellaceae</taxon>
        <taxon>Shewanella</taxon>
    </lineage>
</organism>
<evidence type="ECO:0000313" key="2">
    <source>
        <dbReference type="Proteomes" id="UP000255061"/>
    </source>
</evidence>
<protein>
    <submittedName>
        <fullName evidence="1">Uncharacterized protein</fullName>
    </submittedName>
</protein>
<name>A0A380BW36_9GAMM</name>
<dbReference type="AlphaFoldDB" id="A0A380BW36"/>
<dbReference type="Proteomes" id="UP000255061">
    <property type="component" value="Unassembled WGS sequence"/>
</dbReference>
<evidence type="ECO:0000313" key="1">
    <source>
        <dbReference type="EMBL" id="SUJ08165.1"/>
    </source>
</evidence>
<gene>
    <name evidence="1" type="ORF">NCTC10736_03915</name>
</gene>
<accession>A0A380BW36</accession>
<proteinExistence type="predicted"/>
<dbReference type="EMBL" id="UGYV01000004">
    <property type="protein sequence ID" value="SUJ08165.1"/>
    <property type="molecule type" value="Genomic_DNA"/>
</dbReference>
<reference evidence="1 2" key="1">
    <citation type="submission" date="2018-06" db="EMBL/GenBank/DDBJ databases">
        <authorList>
            <consortium name="Pathogen Informatics"/>
            <person name="Doyle S."/>
        </authorList>
    </citation>
    <scope>NUCLEOTIDE SEQUENCE [LARGE SCALE GENOMIC DNA]</scope>
    <source>
        <strain evidence="1 2">NCTC10736</strain>
    </source>
</reference>
<sequence length="151" mass="17675">MKTNLRELNAIQPAPLSDFVLRNLFDIEIEMGWKIEKLNCEVTRETVPYSLIVGHDFTMVSAITWGELLDGHSNSRMSNYLKRHEESQKYFCNDNWPKDAGVWLAKLDGKYYLAGVKHRVTINYFLRHFNSEFFSDSIVLPNVKVLQYKLL</sequence>